<dbReference type="Gene3D" id="3.90.550.20">
    <property type="match status" value="1"/>
</dbReference>
<sequence length="385" mass="45056">MVLGRKNMEEEQNVDYTDMLSICPQALEVYQQRGLNDVIAAYDIGNILSTNHFYAEAAFLFKLAFNMHSKSPSEYPLCHILWMIRMVALLKGNFPIKDEELEQLKGLSLPFYNYIVGWKQYKENKDAFSALSVMQNCYEEFPTGEEADRTYISIMMDLFNTDSKLSVEGRSYSTGMQATIPNNLFMYWDQNPPPEIVENFEYHQRLGHFNLKIFNKAEASDWLYQQYGVEARHLFLSARHPAEAADFLRVHVINHYGGWWLDADIRIKSIDQFYSVIPMVYDHVFLLTDNYVVHNDFFGSIPNSPILNECIRTLYHNCYVNRDMFIAYKTGPGIFNRGINRTLYHCLKGEGKRPSFIMLDYNQFWDVIDDFETPYKTASQHWMAS</sequence>
<accession>A0A251ZV50</accession>
<dbReference type="AlphaFoldDB" id="A0A251ZV50"/>
<dbReference type="InterPro" id="IPR051706">
    <property type="entry name" value="Glycosyltransferase_domain"/>
</dbReference>
<proteinExistence type="predicted"/>
<name>A0A251ZV50_9PROT</name>
<gene>
    <name evidence="1" type="ORF">HK18_08440</name>
</gene>
<dbReference type="GO" id="GO:0000030">
    <property type="term" value="F:mannosyltransferase activity"/>
    <property type="evidence" value="ECO:0007669"/>
    <property type="project" value="TreeGrafter"/>
</dbReference>
<dbReference type="Proteomes" id="UP000194946">
    <property type="component" value="Unassembled WGS sequence"/>
</dbReference>
<dbReference type="SUPFAM" id="SSF53448">
    <property type="entry name" value="Nucleotide-diphospho-sugar transferases"/>
    <property type="match status" value="1"/>
</dbReference>
<evidence type="ECO:0000313" key="1">
    <source>
        <dbReference type="EMBL" id="OUI78529.1"/>
    </source>
</evidence>
<reference evidence="2" key="1">
    <citation type="submission" date="2014-06" db="EMBL/GenBank/DDBJ databases">
        <authorList>
            <person name="Winans N.J."/>
            <person name="Newell P.D."/>
            <person name="Douglas A.E."/>
        </authorList>
    </citation>
    <scope>NUCLEOTIDE SEQUENCE [LARGE SCALE GENOMIC DNA]</scope>
    <source>
        <strain evidence="2">DmL_052</strain>
    </source>
</reference>
<organism evidence="1 2">
    <name type="scientific">Commensalibacter intestini</name>
    <dbReference type="NCBI Taxonomy" id="479936"/>
    <lineage>
        <taxon>Bacteria</taxon>
        <taxon>Pseudomonadati</taxon>
        <taxon>Pseudomonadota</taxon>
        <taxon>Alphaproteobacteria</taxon>
        <taxon>Acetobacterales</taxon>
        <taxon>Acetobacteraceae</taxon>
    </lineage>
</organism>
<dbReference type="InterPro" id="IPR029044">
    <property type="entry name" value="Nucleotide-diphossugar_trans"/>
</dbReference>
<protein>
    <submittedName>
        <fullName evidence="1">Uncharacterized protein</fullName>
    </submittedName>
</protein>
<dbReference type="GO" id="GO:0016020">
    <property type="term" value="C:membrane"/>
    <property type="evidence" value="ECO:0007669"/>
    <property type="project" value="GOC"/>
</dbReference>
<dbReference type="EMBL" id="JOPB01000006">
    <property type="protein sequence ID" value="OUI78529.1"/>
    <property type="molecule type" value="Genomic_DNA"/>
</dbReference>
<evidence type="ECO:0000313" key="2">
    <source>
        <dbReference type="Proteomes" id="UP000194946"/>
    </source>
</evidence>
<keyword evidence="2" id="KW-1185">Reference proteome</keyword>
<dbReference type="PANTHER" id="PTHR32385">
    <property type="entry name" value="MANNOSYL PHOSPHORYLINOSITOL CERAMIDE SYNTHASE"/>
    <property type="match status" value="1"/>
</dbReference>
<comment type="caution">
    <text evidence="1">The sequence shown here is derived from an EMBL/GenBank/DDBJ whole genome shotgun (WGS) entry which is preliminary data.</text>
</comment>
<dbReference type="GO" id="GO:0051999">
    <property type="term" value="P:mannosyl-inositol phosphorylceramide biosynthetic process"/>
    <property type="evidence" value="ECO:0007669"/>
    <property type="project" value="TreeGrafter"/>
</dbReference>
<dbReference type="PANTHER" id="PTHR32385:SF15">
    <property type="entry name" value="INOSITOL PHOSPHOCERAMIDE MANNOSYLTRANSFERASE 1"/>
    <property type="match status" value="1"/>
</dbReference>